<proteinExistence type="predicted"/>
<evidence type="ECO:0000259" key="1">
    <source>
        <dbReference type="Pfam" id="PF08241"/>
    </source>
</evidence>
<evidence type="ECO:0000313" key="2">
    <source>
        <dbReference type="EMBL" id="OZC01521.1"/>
    </source>
</evidence>
<reference evidence="2 3" key="1">
    <citation type="submission" date="2016-11" db="EMBL/GenBank/DDBJ databases">
        <title>Study of marine rhodopsin-containing bacteria.</title>
        <authorList>
            <person name="Yoshizawa S."/>
            <person name="Kumagai Y."/>
            <person name="Kogure K."/>
        </authorList>
    </citation>
    <scope>NUCLEOTIDE SEQUENCE [LARGE SCALE GENOMIC DNA]</scope>
    <source>
        <strain evidence="2 3">SG-29</strain>
    </source>
</reference>
<keyword evidence="3" id="KW-1185">Reference proteome</keyword>
<dbReference type="GO" id="GO:0008757">
    <property type="term" value="F:S-adenosylmethionine-dependent methyltransferase activity"/>
    <property type="evidence" value="ECO:0007669"/>
    <property type="project" value="InterPro"/>
</dbReference>
<dbReference type="InterPro" id="IPR029063">
    <property type="entry name" value="SAM-dependent_MTases_sf"/>
</dbReference>
<dbReference type="Pfam" id="PF08241">
    <property type="entry name" value="Methyltransf_11"/>
    <property type="match status" value="1"/>
</dbReference>
<name>A0A259TUW5_9BACT</name>
<protein>
    <recommendedName>
        <fullName evidence="1">Methyltransferase type 11 domain-containing protein</fullName>
    </recommendedName>
</protein>
<dbReference type="AlphaFoldDB" id="A0A259TUW5"/>
<dbReference type="SUPFAM" id="SSF53335">
    <property type="entry name" value="S-adenosyl-L-methionine-dependent methyltransferases"/>
    <property type="match status" value="1"/>
</dbReference>
<dbReference type="CDD" id="cd02440">
    <property type="entry name" value="AdoMet_MTases"/>
    <property type="match status" value="1"/>
</dbReference>
<sequence length="249" mass="27564">MQNEADWRPSKFVQTRRGLRASRDRAEVYVGSRLSADQSAQALERAIREHARGRLLDLGAGKAPLYGTYRPLVDTVTCIDWARSLHGTDYLDATADLNEGIPYPDGSFDTVLSSSVFEHLRRPQFAFEETARVMASGGSLILHVPFYYWLHEEPHDYYRFTEYALRDLASGAGLRVESVRTTGGGLYALADLMARALGPAKPLAAAWVGASGWALSRTPLRKLTEGDRARRFPLGYCMVARKEGAAGSH</sequence>
<dbReference type="EMBL" id="MQWB01000001">
    <property type="protein sequence ID" value="OZC01521.1"/>
    <property type="molecule type" value="Genomic_DNA"/>
</dbReference>
<accession>A0A259TUW5</accession>
<feature type="domain" description="Methyltransferase type 11" evidence="1">
    <location>
        <begin position="56"/>
        <end position="142"/>
    </location>
</feature>
<gene>
    <name evidence="2" type="ORF">BSZ36_00080</name>
</gene>
<comment type="caution">
    <text evidence="2">The sequence shown here is derived from an EMBL/GenBank/DDBJ whole genome shotgun (WGS) entry which is preliminary data.</text>
</comment>
<dbReference type="Proteomes" id="UP000216446">
    <property type="component" value="Unassembled WGS sequence"/>
</dbReference>
<evidence type="ECO:0000313" key="3">
    <source>
        <dbReference type="Proteomes" id="UP000216446"/>
    </source>
</evidence>
<dbReference type="InterPro" id="IPR013216">
    <property type="entry name" value="Methyltransf_11"/>
</dbReference>
<dbReference type="Gene3D" id="3.40.50.150">
    <property type="entry name" value="Vaccinia Virus protein VP39"/>
    <property type="match status" value="1"/>
</dbReference>
<dbReference type="InParanoid" id="A0A259TUW5"/>
<organism evidence="2 3">
    <name type="scientific">Rubricoccus marinus</name>
    <dbReference type="NCBI Taxonomy" id="716817"/>
    <lineage>
        <taxon>Bacteria</taxon>
        <taxon>Pseudomonadati</taxon>
        <taxon>Rhodothermota</taxon>
        <taxon>Rhodothermia</taxon>
        <taxon>Rhodothermales</taxon>
        <taxon>Rubricoccaceae</taxon>
        <taxon>Rubricoccus</taxon>
    </lineage>
</organism>